<keyword evidence="4" id="KW-0862">Zinc</keyword>
<evidence type="ECO:0000256" key="4">
    <source>
        <dbReference type="ARBA" id="ARBA00022833"/>
    </source>
</evidence>
<evidence type="ECO:0000313" key="6">
    <source>
        <dbReference type="EMBL" id="MRX64755.1"/>
    </source>
</evidence>
<dbReference type="PANTHER" id="PTHR46233">
    <property type="entry name" value="HYDROXYACYLGLUTATHIONE HYDROLASE GLOC"/>
    <property type="match status" value="1"/>
</dbReference>
<dbReference type="EMBL" id="WKJH01000010">
    <property type="protein sequence ID" value="MRX64755.1"/>
    <property type="molecule type" value="Genomic_DNA"/>
</dbReference>
<dbReference type="Proteomes" id="UP000443153">
    <property type="component" value="Unassembled WGS sequence"/>
</dbReference>
<dbReference type="PANTHER" id="PTHR46233:SF3">
    <property type="entry name" value="HYDROXYACYLGLUTATHIONE HYDROLASE GLOC"/>
    <property type="match status" value="1"/>
</dbReference>
<name>A0A6I2MQF1_9FLAO</name>
<feature type="domain" description="Metallo-beta-lactamase" evidence="5">
    <location>
        <begin position="13"/>
        <end position="196"/>
    </location>
</feature>
<dbReference type="SUPFAM" id="SSF56281">
    <property type="entry name" value="Metallo-hydrolase/oxidoreductase"/>
    <property type="match status" value="1"/>
</dbReference>
<sequence>MIKIQIFPFNPVQVNTYVLWDSETKDCIIVDPGNWNIGEDEILTSFIDKKALNVVKIIATHAHFDHVMGVNFALQKWKVPFVGHKEANLLMPRIPEMAGWFNIRMDPVSPLTDYVKEGDSIALGNSTFEVIHVPGHSPGSIVLYCEQQDFMIGADVLFKGGIGHTEVPYGDLPLLLDGIEKKLFTKPDNTIFYTGHGPSTSIAYEKKHNPYFVIR</sequence>
<evidence type="ECO:0000313" key="7">
    <source>
        <dbReference type="Proteomes" id="UP000443153"/>
    </source>
</evidence>
<evidence type="ECO:0000256" key="1">
    <source>
        <dbReference type="ARBA" id="ARBA00001947"/>
    </source>
</evidence>
<dbReference type="Pfam" id="PF00753">
    <property type="entry name" value="Lactamase_B"/>
    <property type="match status" value="1"/>
</dbReference>
<dbReference type="Gene3D" id="3.60.15.10">
    <property type="entry name" value="Ribonuclease Z/Hydroxyacylglutathione hydrolase-like"/>
    <property type="match status" value="1"/>
</dbReference>
<comment type="caution">
    <text evidence="6">The sequence shown here is derived from an EMBL/GenBank/DDBJ whole genome shotgun (WGS) entry which is preliminary data.</text>
</comment>
<keyword evidence="2" id="KW-0479">Metal-binding</keyword>
<dbReference type="InterPro" id="IPR051453">
    <property type="entry name" value="MBL_Glyoxalase_II"/>
</dbReference>
<dbReference type="SMART" id="SM00849">
    <property type="entry name" value="Lactamase_B"/>
    <property type="match status" value="1"/>
</dbReference>
<reference evidence="6 7" key="1">
    <citation type="submission" date="2019-11" db="EMBL/GenBank/DDBJ databases">
        <title>Maribacter lutea sp. nov., a marine bacterium isolated from intertidal sand.</title>
        <authorList>
            <person name="Liu A."/>
        </authorList>
    </citation>
    <scope>NUCLEOTIDE SEQUENCE [LARGE SCALE GENOMIC DNA]</scope>
    <source>
        <strain evidence="6 7">RZ05</strain>
    </source>
</reference>
<dbReference type="InterPro" id="IPR001279">
    <property type="entry name" value="Metallo-B-lactamas"/>
</dbReference>
<dbReference type="InterPro" id="IPR036866">
    <property type="entry name" value="RibonucZ/Hydroxyglut_hydro"/>
</dbReference>
<dbReference type="CDD" id="cd06262">
    <property type="entry name" value="metallo-hydrolase-like_MBL-fold"/>
    <property type="match status" value="1"/>
</dbReference>
<comment type="cofactor">
    <cofactor evidence="1">
        <name>Zn(2+)</name>
        <dbReference type="ChEBI" id="CHEBI:29105"/>
    </cofactor>
</comment>
<proteinExistence type="predicted"/>
<dbReference type="RefSeq" id="WP_154366941.1">
    <property type="nucleotide sequence ID" value="NZ_CANMYZ010000021.1"/>
</dbReference>
<accession>A0A6I2MQF1</accession>
<organism evidence="6 7">
    <name type="scientific">Maribacter luteus</name>
    <dbReference type="NCBI Taxonomy" id="2594478"/>
    <lineage>
        <taxon>Bacteria</taxon>
        <taxon>Pseudomonadati</taxon>
        <taxon>Bacteroidota</taxon>
        <taxon>Flavobacteriia</taxon>
        <taxon>Flavobacteriales</taxon>
        <taxon>Flavobacteriaceae</taxon>
        <taxon>Maribacter</taxon>
    </lineage>
</organism>
<evidence type="ECO:0000256" key="2">
    <source>
        <dbReference type="ARBA" id="ARBA00022723"/>
    </source>
</evidence>
<evidence type="ECO:0000259" key="5">
    <source>
        <dbReference type="SMART" id="SM00849"/>
    </source>
</evidence>
<keyword evidence="3 6" id="KW-0378">Hydrolase</keyword>
<gene>
    <name evidence="6" type="ORF">GJ691_11290</name>
</gene>
<dbReference type="GO" id="GO:0046872">
    <property type="term" value="F:metal ion binding"/>
    <property type="evidence" value="ECO:0007669"/>
    <property type="project" value="UniProtKB-KW"/>
</dbReference>
<protein>
    <submittedName>
        <fullName evidence="6">MBL fold metallo-hydrolase</fullName>
    </submittedName>
</protein>
<dbReference type="OrthoDB" id="9802248at2"/>
<dbReference type="GO" id="GO:0016787">
    <property type="term" value="F:hydrolase activity"/>
    <property type="evidence" value="ECO:0007669"/>
    <property type="project" value="UniProtKB-KW"/>
</dbReference>
<dbReference type="AlphaFoldDB" id="A0A6I2MQF1"/>
<evidence type="ECO:0000256" key="3">
    <source>
        <dbReference type="ARBA" id="ARBA00022801"/>
    </source>
</evidence>
<keyword evidence="7" id="KW-1185">Reference proteome</keyword>